<reference evidence="1 2" key="1">
    <citation type="journal article" date="2012" name="Proc. Natl. Acad. Sci. U.S.A.">
        <title>Gain and loss of multiple functionally related, horizontally transferred genes in the reduced genomes of two microsporidian parasites.</title>
        <authorList>
            <person name="Pombert J.-F."/>
            <person name="Selman M."/>
            <person name="Burki F."/>
            <person name="Bardell F.T."/>
            <person name="Farinelli L."/>
            <person name="Solter L.F."/>
            <person name="Whitman D.W."/>
            <person name="Weiss L.M."/>
            <person name="Corradi N."/>
            <person name="Keeling P.J."/>
        </authorList>
    </citation>
    <scope>NUCLEOTIDE SEQUENCE [LARGE SCALE GENOMIC DNA]</scope>
    <source>
        <strain evidence="1 2">SJ-2008</strain>
    </source>
</reference>
<dbReference type="GO" id="GO:0003677">
    <property type="term" value="F:DNA binding"/>
    <property type="evidence" value="ECO:0007669"/>
    <property type="project" value="TreeGrafter"/>
</dbReference>
<dbReference type="AlphaFoldDB" id="I7AD94"/>
<name>I7AD94_ENCRO</name>
<sequence>MASIESFYGSVENESDCLVLIDLARRGLIPRIQRRLTSKERKQIRHGSIFIYCEEESGIRRWTDGMSWTPSRVQGVFLMYKQLLSGNPMIKRTYSATCGDKNFHIVGYIQVYSSNDELPPVSALYKGVDFPTDIRIKKKLNFQQERCCRREVKSIESVEPNEDFQFDVYWY</sequence>
<dbReference type="VEuPathDB" id="MicrosporidiaDB:EROM_020950"/>
<gene>
    <name evidence="1" type="ordered locus">EROM_020950</name>
</gene>
<dbReference type="KEGG" id="ero:EROM_020950"/>
<dbReference type="PANTHER" id="PTHR28027:SF2">
    <property type="entry name" value="TRANSCRIPTIONAL REGULATOR MIT1"/>
    <property type="match status" value="1"/>
</dbReference>
<evidence type="ECO:0000313" key="1">
    <source>
        <dbReference type="EMBL" id="AFN82570.1"/>
    </source>
</evidence>
<dbReference type="InterPro" id="IPR018608">
    <property type="entry name" value="Gti1/Pac2"/>
</dbReference>
<dbReference type="EMBL" id="CP003519">
    <property type="protein sequence ID" value="AFN82570.1"/>
    <property type="molecule type" value="Genomic_DNA"/>
</dbReference>
<dbReference type="PANTHER" id="PTHR28027">
    <property type="entry name" value="TRANSCRIPTIONAL REGULATOR MIT1"/>
    <property type="match status" value="1"/>
</dbReference>
<accession>I7AD94</accession>
<proteinExistence type="predicted"/>
<dbReference type="Proteomes" id="UP000010094">
    <property type="component" value="Chromosome II"/>
</dbReference>
<dbReference type="RefSeq" id="XP_009264067.1">
    <property type="nucleotide sequence ID" value="XM_009265792.1"/>
</dbReference>
<dbReference type="HOGENOM" id="CLU_1562863_0_0_1"/>
<evidence type="ECO:0000313" key="2">
    <source>
        <dbReference type="Proteomes" id="UP000010094"/>
    </source>
</evidence>
<dbReference type="Pfam" id="PF09729">
    <property type="entry name" value="Gti1_Pac2"/>
    <property type="match status" value="1"/>
</dbReference>
<dbReference type="GeneID" id="20520856"/>
<protein>
    <submittedName>
        <fullName evidence="1">Gluconate transport-inducing protein</fullName>
    </submittedName>
</protein>
<keyword evidence="2" id="KW-1185">Reference proteome</keyword>
<organism evidence="1 2">
    <name type="scientific">Encephalitozoon romaleae (strain SJ-2008)</name>
    <name type="common">Microsporidian parasite</name>
    <dbReference type="NCBI Taxonomy" id="1178016"/>
    <lineage>
        <taxon>Eukaryota</taxon>
        <taxon>Fungi</taxon>
        <taxon>Fungi incertae sedis</taxon>
        <taxon>Microsporidia</taxon>
        <taxon>Unikaryonidae</taxon>
        <taxon>Encephalitozoon</taxon>
    </lineage>
</organism>
<dbReference type="OrthoDB" id="5572844at2759"/>